<name>A0A9D3UP56_9ROSI</name>
<keyword evidence="1" id="KW-1133">Transmembrane helix</keyword>
<proteinExistence type="predicted"/>
<dbReference type="AlphaFoldDB" id="A0A9D3UP56"/>
<dbReference type="Proteomes" id="UP000828251">
    <property type="component" value="Unassembled WGS sequence"/>
</dbReference>
<dbReference type="PANTHER" id="PTHR34064:SF4">
    <property type="entry name" value="PROTEIN, PUTATIVE-RELATED"/>
    <property type="match status" value="1"/>
</dbReference>
<reference evidence="2 3" key="1">
    <citation type="journal article" date="2021" name="Plant Biotechnol. J.">
        <title>Multi-omics assisted identification of the key and species-specific regulatory components of drought-tolerant mechanisms in Gossypium stocksii.</title>
        <authorList>
            <person name="Yu D."/>
            <person name="Ke L."/>
            <person name="Zhang D."/>
            <person name="Wu Y."/>
            <person name="Sun Y."/>
            <person name="Mei J."/>
            <person name="Sun J."/>
            <person name="Sun Y."/>
        </authorList>
    </citation>
    <scope>NUCLEOTIDE SEQUENCE [LARGE SCALE GENOMIC DNA]</scope>
    <source>
        <strain evidence="3">cv. E1</strain>
        <tissue evidence="2">Leaf</tissue>
    </source>
</reference>
<keyword evidence="1" id="KW-0812">Transmembrane</keyword>
<dbReference type="PANTHER" id="PTHR34064">
    <property type="entry name" value="OS04G0672300 PROTEIN"/>
    <property type="match status" value="1"/>
</dbReference>
<protein>
    <recommendedName>
        <fullName evidence="4">Transmembrane protein</fullName>
    </recommendedName>
</protein>
<evidence type="ECO:0008006" key="4">
    <source>
        <dbReference type="Google" id="ProtNLM"/>
    </source>
</evidence>
<organism evidence="2 3">
    <name type="scientific">Gossypium stocksii</name>
    <dbReference type="NCBI Taxonomy" id="47602"/>
    <lineage>
        <taxon>Eukaryota</taxon>
        <taxon>Viridiplantae</taxon>
        <taxon>Streptophyta</taxon>
        <taxon>Embryophyta</taxon>
        <taxon>Tracheophyta</taxon>
        <taxon>Spermatophyta</taxon>
        <taxon>Magnoliopsida</taxon>
        <taxon>eudicotyledons</taxon>
        <taxon>Gunneridae</taxon>
        <taxon>Pentapetalae</taxon>
        <taxon>rosids</taxon>
        <taxon>malvids</taxon>
        <taxon>Malvales</taxon>
        <taxon>Malvaceae</taxon>
        <taxon>Malvoideae</taxon>
        <taxon>Gossypium</taxon>
    </lineage>
</organism>
<evidence type="ECO:0000313" key="3">
    <source>
        <dbReference type="Proteomes" id="UP000828251"/>
    </source>
</evidence>
<dbReference type="EMBL" id="JAIQCV010000010">
    <property type="protein sequence ID" value="KAH1054931.1"/>
    <property type="molecule type" value="Genomic_DNA"/>
</dbReference>
<feature type="transmembrane region" description="Helical" evidence="1">
    <location>
        <begin position="231"/>
        <end position="251"/>
    </location>
</feature>
<gene>
    <name evidence="2" type="ORF">J1N35_032996</name>
</gene>
<accession>A0A9D3UP56</accession>
<evidence type="ECO:0000313" key="2">
    <source>
        <dbReference type="EMBL" id="KAH1054931.1"/>
    </source>
</evidence>
<keyword evidence="1" id="KW-0472">Membrane</keyword>
<sequence>MLDLTENPKLDLASSNEISKQKISVSDHISGFQYTADKPDSFVIDMDSFSHGGLNKEINQNPRITKSLSRKGSMRGDKKIITSNFANSNDKDSFVATAPKGVPEFKDCRCLVFSKLLSFSLMFFVFDSCFQCFLAIYCGKNCLLVSIVLTIFFDLASSDGIATSLVGSNTVEKPTMVSVGSTDQTNNPQVHHQITITTGNIKAPPDSRFSLLRRSNSRRSSSPWVLDPKRILFLFATLSSMGTILLIYFTLSIGKTDGDENAFD</sequence>
<dbReference type="OrthoDB" id="683938at2759"/>
<keyword evidence="3" id="KW-1185">Reference proteome</keyword>
<evidence type="ECO:0000256" key="1">
    <source>
        <dbReference type="SAM" id="Phobius"/>
    </source>
</evidence>
<comment type="caution">
    <text evidence="2">The sequence shown here is derived from an EMBL/GenBank/DDBJ whole genome shotgun (WGS) entry which is preliminary data.</text>
</comment>